<dbReference type="Proteomes" id="UP000290540">
    <property type="component" value="Unassembled WGS sequence"/>
</dbReference>
<evidence type="ECO:0000313" key="2">
    <source>
        <dbReference type="EMBL" id="RYC79729.1"/>
    </source>
</evidence>
<evidence type="ECO:0000259" key="1">
    <source>
        <dbReference type="Pfam" id="PF00651"/>
    </source>
</evidence>
<dbReference type="EMBL" id="MQTW01000530">
    <property type="protein sequence ID" value="RYC79729.1"/>
    <property type="molecule type" value="Genomic_DNA"/>
</dbReference>
<dbReference type="Gene3D" id="3.30.710.10">
    <property type="entry name" value="Potassium Channel Kv1.1, Chain A"/>
    <property type="match status" value="1"/>
</dbReference>
<organism evidence="2 3">
    <name type="scientific">Fusarium oxysporum f. sp. narcissi</name>
    <dbReference type="NCBI Taxonomy" id="451672"/>
    <lineage>
        <taxon>Eukaryota</taxon>
        <taxon>Fungi</taxon>
        <taxon>Dikarya</taxon>
        <taxon>Ascomycota</taxon>
        <taxon>Pezizomycotina</taxon>
        <taxon>Sordariomycetes</taxon>
        <taxon>Hypocreomycetidae</taxon>
        <taxon>Hypocreales</taxon>
        <taxon>Nectriaceae</taxon>
        <taxon>Fusarium</taxon>
        <taxon>Fusarium oxysporum species complex</taxon>
    </lineage>
</organism>
<dbReference type="SUPFAM" id="SSF54695">
    <property type="entry name" value="POZ domain"/>
    <property type="match status" value="1"/>
</dbReference>
<accession>A0A4Q2V4C2</accession>
<proteinExistence type="predicted"/>
<name>A0A4Q2V4C2_FUSOX</name>
<reference evidence="2 3" key="1">
    <citation type="submission" date="2016-12" db="EMBL/GenBank/DDBJ databases">
        <title>Draft genome sequence of Fusarium oxysporum causing rot on Narcissus.</title>
        <authorList>
            <person name="Armitage A.D."/>
            <person name="Taylor A."/>
            <person name="Clarkson J.P."/>
            <person name="Harrison R.J."/>
            <person name="Jackson A.C."/>
        </authorList>
    </citation>
    <scope>NUCLEOTIDE SEQUENCE [LARGE SCALE GENOMIC DNA]</scope>
    <source>
        <strain evidence="2 3">N139</strain>
    </source>
</reference>
<gene>
    <name evidence="2" type="ORF">BFJ63_vAg17385</name>
</gene>
<dbReference type="InterPro" id="IPR011333">
    <property type="entry name" value="SKP1/BTB/POZ_sf"/>
</dbReference>
<dbReference type="PANTHER" id="PTHR47843:SF5">
    <property type="entry name" value="BTB_POZ DOMAIN PROTEIN"/>
    <property type="match status" value="1"/>
</dbReference>
<dbReference type="AlphaFoldDB" id="A0A4Q2V4C2"/>
<feature type="domain" description="BTB" evidence="1">
    <location>
        <begin position="9"/>
        <end position="72"/>
    </location>
</feature>
<evidence type="ECO:0000313" key="3">
    <source>
        <dbReference type="Proteomes" id="UP000290540"/>
    </source>
</evidence>
<protein>
    <recommendedName>
        <fullName evidence="1">BTB domain-containing protein</fullName>
    </recommendedName>
</protein>
<sequence>MQKQANISKESSERVIDITDFDPTVVEAMLHFMYYFHYTNVSGVSAMVFDAQVYQIADKYGVRALKKHAKNKFGTAIEAGWTMDDFPSQSTWYTPPRRQTIEDFATWRWKRHT</sequence>
<dbReference type="PANTHER" id="PTHR47843">
    <property type="entry name" value="BTB DOMAIN-CONTAINING PROTEIN-RELATED"/>
    <property type="match status" value="1"/>
</dbReference>
<dbReference type="InterPro" id="IPR000210">
    <property type="entry name" value="BTB/POZ_dom"/>
</dbReference>
<comment type="caution">
    <text evidence="2">The sequence shown here is derived from an EMBL/GenBank/DDBJ whole genome shotgun (WGS) entry which is preliminary data.</text>
</comment>
<dbReference type="Pfam" id="PF00651">
    <property type="entry name" value="BTB"/>
    <property type="match status" value="1"/>
</dbReference>